<dbReference type="InterPro" id="IPR036095">
    <property type="entry name" value="PTS_EIIB-like_sf"/>
</dbReference>
<sequence length="102" mass="11031">MSEILLVDAAGMSISMLSNKMDQYSAAHDLGYHVEGIADAAAEEHIAHVKPAIIMIAPQVSYLFDKYNDKFGADIPVVNIEMMAYGTMNAEKIIGAAIEQIS</sequence>
<dbReference type="GO" id="GO:0009401">
    <property type="term" value="P:phosphoenolpyruvate-dependent sugar phosphotransferase system"/>
    <property type="evidence" value="ECO:0007669"/>
    <property type="project" value="UniProtKB-KW"/>
</dbReference>
<evidence type="ECO:0000256" key="6">
    <source>
        <dbReference type="ARBA" id="ARBA00022777"/>
    </source>
</evidence>
<evidence type="ECO:0000259" key="8">
    <source>
        <dbReference type="PROSITE" id="PS51100"/>
    </source>
</evidence>
<dbReference type="STRING" id="33968.BMS77_03560"/>
<evidence type="ECO:0000256" key="2">
    <source>
        <dbReference type="ARBA" id="ARBA00022553"/>
    </source>
</evidence>
<dbReference type="AlphaFoldDB" id="A0A1X0VD04"/>
<keyword evidence="5" id="KW-0598">Phosphotransferase system</keyword>
<evidence type="ECO:0000313" key="9">
    <source>
        <dbReference type="EMBL" id="ORI97593.1"/>
    </source>
</evidence>
<evidence type="ECO:0000256" key="4">
    <source>
        <dbReference type="ARBA" id="ARBA00022679"/>
    </source>
</evidence>
<dbReference type="GO" id="GO:0008982">
    <property type="term" value="F:protein-N(PI)-phosphohistidine-sugar phosphotransferase activity"/>
    <property type="evidence" value="ECO:0007669"/>
    <property type="project" value="InterPro"/>
</dbReference>
<dbReference type="EMBL" id="MPLS01000020">
    <property type="protein sequence ID" value="ORI97593.1"/>
    <property type="molecule type" value="Genomic_DNA"/>
</dbReference>
<dbReference type="InterPro" id="IPR003501">
    <property type="entry name" value="PTS_EIIB_2/3"/>
</dbReference>
<comment type="caution">
    <text evidence="7">Lacks conserved residue(s) required for the propagation of feature annotation.</text>
</comment>
<keyword evidence="1" id="KW-0813">Transport</keyword>
<name>A0A1X0VD04_LEUPS</name>
<dbReference type="PROSITE" id="PS51100">
    <property type="entry name" value="PTS_EIIB_TYPE_3"/>
    <property type="match status" value="1"/>
</dbReference>
<evidence type="ECO:0000256" key="5">
    <source>
        <dbReference type="ARBA" id="ARBA00022683"/>
    </source>
</evidence>
<dbReference type="SUPFAM" id="SSF52794">
    <property type="entry name" value="PTS system IIB component-like"/>
    <property type="match status" value="1"/>
</dbReference>
<gene>
    <name evidence="9" type="ORF">BMR96_06350</name>
</gene>
<dbReference type="RefSeq" id="WP_004915741.1">
    <property type="nucleotide sequence ID" value="NZ_MPLS01000020.1"/>
</dbReference>
<accession>A0A1X0VD04</accession>
<dbReference type="Proteomes" id="UP000192288">
    <property type="component" value="Unassembled WGS sequence"/>
</dbReference>
<keyword evidence="2" id="KW-0597">Phosphoprotein</keyword>
<evidence type="ECO:0000256" key="7">
    <source>
        <dbReference type="PROSITE-ProRule" id="PRU00423"/>
    </source>
</evidence>
<evidence type="ECO:0000256" key="1">
    <source>
        <dbReference type="ARBA" id="ARBA00022448"/>
    </source>
</evidence>
<dbReference type="Pfam" id="PF02302">
    <property type="entry name" value="PTS_IIB"/>
    <property type="match status" value="1"/>
</dbReference>
<dbReference type="PANTHER" id="PTHR34581">
    <property type="entry name" value="PTS SYSTEM N,N'-DIACETYLCHITOBIOSE-SPECIFIC EIIB COMPONENT"/>
    <property type="match status" value="1"/>
</dbReference>
<evidence type="ECO:0000313" key="10">
    <source>
        <dbReference type="Proteomes" id="UP000192288"/>
    </source>
</evidence>
<dbReference type="InterPro" id="IPR051819">
    <property type="entry name" value="PTS_sugar-specific_EIIB"/>
</dbReference>
<keyword evidence="4" id="KW-0808">Transferase</keyword>
<evidence type="ECO:0000256" key="3">
    <source>
        <dbReference type="ARBA" id="ARBA00022597"/>
    </source>
</evidence>
<protein>
    <submittedName>
        <fullName evidence="9">PTS cellobiose transporter subunit IIB</fullName>
    </submittedName>
</protein>
<keyword evidence="3" id="KW-0762">Sugar transport</keyword>
<proteinExistence type="predicted"/>
<dbReference type="InterPro" id="IPR013012">
    <property type="entry name" value="PTS_EIIB_3"/>
</dbReference>
<dbReference type="Gene3D" id="3.40.50.2300">
    <property type="match status" value="1"/>
</dbReference>
<dbReference type="eggNOG" id="COG1440">
    <property type="taxonomic scope" value="Bacteria"/>
</dbReference>
<dbReference type="GO" id="GO:0016301">
    <property type="term" value="F:kinase activity"/>
    <property type="evidence" value="ECO:0007669"/>
    <property type="project" value="UniProtKB-KW"/>
</dbReference>
<comment type="caution">
    <text evidence="9">The sequence shown here is derived from an EMBL/GenBank/DDBJ whole genome shotgun (WGS) entry which is preliminary data.</text>
</comment>
<reference evidence="9 10" key="1">
    <citation type="journal article" date="2017" name="Front. Microbiol.">
        <title>Genomic Characterization of Dairy Associated Leuconostoc Species and Diversity of Leuconostocs in Undefined Mixed Mesophilic Starter Cultures.</title>
        <authorList>
            <person name="Frantzen C.A."/>
            <person name="Kot W."/>
            <person name="Pedersen T.B."/>
            <person name="Ardo Y.M."/>
            <person name="Broadbent J.R."/>
            <person name="Neve H."/>
            <person name="Hansen L.H."/>
            <person name="Dal Bello F."/>
            <person name="Ostlie H.M."/>
            <person name="Kleppen H.P."/>
            <person name="Vogensen F.K."/>
            <person name="Holo H."/>
        </authorList>
    </citation>
    <scope>NUCLEOTIDE SEQUENCE [LARGE SCALE GENOMIC DNA]</scope>
    <source>
        <strain evidence="9 10">LMGCF08</strain>
    </source>
</reference>
<dbReference type="PANTHER" id="PTHR34581:SF2">
    <property type="entry name" value="PTS SYSTEM N,N'-DIACETYLCHITOBIOSE-SPECIFIC EIIB COMPONENT"/>
    <property type="match status" value="1"/>
</dbReference>
<organism evidence="9 10">
    <name type="scientific">Leuconostoc pseudomesenteroides</name>
    <dbReference type="NCBI Taxonomy" id="33968"/>
    <lineage>
        <taxon>Bacteria</taxon>
        <taxon>Bacillati</taxon>
        <taxon>Bacillota</taxon>
        <taxon>Bacilli</taxon>
        <taxon>Lactobacillales</taxon>
        <taxon>Lactobacillaceae</taxon>
        <taxon>Leuconostoc</taxon>
    </lineage>
</organism>
<feature type="domain" description="PTS EIIB type-3" evidence="8">
    <location>
        <begin position="1"/>
        <end position="102"/>
    </location>
</feature>
<keyword evidence="6" id="KW-0418">Kinase</keyword>